<evidence type="ECO:0000313" key="4">
    <source>
        <dbReference type="WBParaSite" id="ECPE_0001725901-mRNA-1"/>
    </source>
</evidence>
<dbReference type="SUPFAM" id="SSF56219">
    <property type="entry name" value="DNase I-like"/>
    <property type="match status" value="1"/>
</dbReference>
<feature type="domain" description="Endonuclease/exonuclease/phosphatase" evidence="1">
    <location>
        <begin position="6"/>
        <end position="95"/>
    </location>
</feature>
<protein>
    <submittedName>
        <fullName evidence="4">Endo/exonuclease/phosphatase domain-containing protein</fullName>
    </submittedName>
</protein>
<organism evidence="4">
    <name type="scientific">Echinostoma caproni</name>
    <dbReference type="NCBI Taxonomy" id="27848"/>
    <lineage>
        <taxon>Eukaryota</taxon>
        <taxon>Metazoa</taxon>
        <taxon>Spiralia</taxon>
        <taxon>Lophotrochozoa</taxon>
        <taxon>Platyhelminthes</taxon>
        <taxon>Trematoda</taxon>
        <taxon>Digenea</taxon>
        <taxon>Plagiorchiida</taxon>
        <taxon>Echinostomata</taxon>
        <taxon>Echinostomatoidea</taxon>
        <taxon>Echinostomatidae</taxon>
        <taxon>Echinostoma</taxon>
    </lineage>
</organism>
<evidence type="ECO:0000313" key="2">
    <source>
        <dbReference type="EMBL" id="VDP94505.1"/>
    </source>
</evidence>
<evidence type="ECO:0000259" key="1">
    <source>
        <dbReference type="Pfam" id="PF14529"/>
    </source>
</evidence>
<sequence length="172" mass="19121">MSFLKTVAEKNGTVVIVGDSNAPEAMWEELIAPPNTFGGDVVKFMLDFALVQHVTSPTRWRVGNYLELLDLVITKHSGEVECLRIIATLGRSDHGVLRFTIPDAIDVPPPKLTRARNKITKPRKLEAAGRLKCNVPYGSVQEGYQLFKEKLERLTEEVAPHSANKKKGRLAC</sequence>
<dbReference type="InterPro" id="IPR036691">
    <property type="entry name" value="Endo/exonu/phosph_ase_sf"/>
</dbReference>
<dbReference type="GO" id="GO:0003824">
    <property type="term" value="F:catalytic activity"/>
    <property type="evidence" value="ECO:0007669"/>
    <property type="project" value="InterPro"/>
</dbReference>
<dbReference type="PANTHER" id="PTHR33395">
    <property type="entry name" value="TRANSCRIPTASE, PUTATIVE-RELATED-RELATED"/>
    <property type="match status" value="1"/>
</dbReference>
<dbReference type="GO" id="GO:0061343">
    <property type="term" value="P:cell adhesion involved in heart morphogenesis"/>
    <property type="evidence" value="ECO:0007669"/>
    <property type="project" value="TreeGrafter"/>
</dbReference>
<gene>
    <name evidence="2" type="ORF">ECPE_LOCUS17216</name>
</gene>
<dbReference type="AlphaFoldDB" id="A0A183BDD0"/>
<evidence type="ECO:0000313" key="3">
    <source>
        <dbReference type="Proteomes" id="UP000272942"/>
    </source>
</evidence>
<proteinExistence type="predicted"/>
<dbReference type="Proteomes" id="UP000272942">
    <property type="component" value="Unassembled WGS sequence"/>
</dbReference>
<keyword evidence="3" id="KW-1185">Reference proteome</keyword>
<reference evidence="2 3" key="2">
    <citation type="submission" date="2018-11" db="EMBL/GenBank/DDBJ databases">
        <authorList>
            <consortium name="Pathogen Informatics"/>
        </authorList>
    </citation>
    <scope>NUCLEOTIDE SEQUENCE [LARGE SCALE GENOMIC DNA]</scope>
    <source>
        <strain evidence="2 3">Egypt</strain>
    </source>
</reference>
<dbReference type="EMBL" id="UZAN01068064">
    <property type="protein sequence ID" value="VDP94505.1"/>
    <property type="molecule type" value="Genomic_DNA"/>
</dbReference>
<dbReference type="GO" id="GO:0031012">
    <property type="term" value="C:extracellular matrix"/>
    <property type="evidence" value="ECO:0007669"/>
    <property type="project" value="TreeGrafter"/>
</dbReference>
<dbReference type="GO" id="GO:0007508">
    <property type="term" value="P:larval heart development"/>
    <property type="evidence" value="ECO:0007669"/>
    <property type="project" value="TreeGrafter"/>
</dbReference>
<reference evidence="4" key="1">
    <citation type="submission" date="2016-06" db="UniProtKB">
        <authorList>
            <consortium name="WormBaseParasite"/>
        </authorList>
    </citation>
    <scope>IDENTIFICATION</scope>
</reference>
<dbReference type="Gene3D" id="3.60.10.10">
    <property type="entry name" value="Endonuclease/exonuclease/phosphatase"/>
    <property type="match status" value="1"/>
</dbReference>
<dbReference type="OrthoDB" id="6286496at2759"/>
<dbReference type="PANTHER" id="PTHR33395:SF22">
    <property type="entry name" value="REVERSE TRANSCRIPTASE DOMAIN-CONTAINING PROTEIN"/>
    <property type="match status" value="1"/>
</dbReference>
<dbReference type="InterPro" id="IPR005135">
    <property type="entry name" value="Endo/exonuclease/phosphatase"/>
</dbReference>
<name>A0A183BDD0_9TREM</name>
<dbReference type="Pfam" id="PF14529">
    <property type="entry name" value="Exo_endo_phos_2"/>
    <property type="match status" value="1"/>
</dbReference>
<accession>A0A183BDD0</accession>
<dbReference type="WBParaSite" id="ECPE_0001725901-mRNA-1">
    <property type="protein sequence ID" value="ECPE_0001725901-mRNA-1"/>
    <property type="gene ID" value="ECPE_0001725901"/>
</dbReference>